<protein>
    <recommendedName>
        <fullName evidence="5">Lipoprotein</fullName>
    </recommendedName>
</protein>
<dbReference type="PROSITE" id="PS51257">
    <property type="entry name" value="PROKAR_LIPOPROTEIN"/>
    <property type="match status" value="1"/>
</dbReference>
<dbReference type="OrthoDB" id="5383239at2"/>
<evidence type="ECO:0000313" key="3">
    <source>
        <dbReference type="EMBL" id="OJH40795.1"/>
    </source>
</evidence>
<evidence type="ECO:0000256" key="1">
    <source>
        <dbReference type="SAM" id="MobiDB-lite"/>
    </source>
</evidence>
<sequence>MKRHAALCLLILSGCATVTASRSHPVASLSGRSECQSAERGQPGPVRLETPAGTFLVHPNNAEDFGKLLAGEPTEHQYFSVTDLP</sequence>
<organism evidence="3 4">
    <name type="scientific">Cystobacter ferrugineus</name>
    <dbReference type="NCBI Taxonomy" id="83449"/>
    <lineage>
        <taxon>Bacteria</taxon>
        <taxon>Pseudomonadati</taxon>
        <taxon>Myxococcota</taxon>
        <taxon>Myxococcia</taxon>
        <taxon>Myxococcales</taxon>
        <taxon>Cystobacterineae</taxon>
        <taxon>Archangiaceae</taxon>
        <taxon>Cystobacter</taxon>
    </lineage>
</organism>
<proteinExistence type="predicted"/>
<evidence type="ECO:0008006" key="5">
    <source>
        <dbReference type="Google" id="ProtNLM"/>
    </source>
</evidence>
<name>A0A1L9BEZ1_9BACT</name>
<gene>
    <name evidence="3" type="ORF">BON30_07590</name>
</gene>
<keyword evidence="4" id="KW-1185">Reference proteome</keyword>
<reference evidence="3 4" key="2">
    <citation type="submission" date="2016-12" db="EMBL/GenBank/DDBJ databases">
        <title>Draft Genome Sequence of Cystobacter ferrugineus Strain Cbfe23.</title>
        <authorList>
            <person name="Akbar S."/>
            <person name="Dowd S.E."/>
            <person name="Stevens D.C."/>
        </authorList>
    </citation>
    <scope>NUCLEOTIDE SEQUENCE [LARGE SCALE GENOMIC DNA]</scope>
    <source>
        <strain evidence="3 4">Cbfe23</strain>
    </source>
</reference>
<feature type="chain" id="PRO_5012656965" description="Lipoprotein" evidence="2">
    <location>
        <begin position="21"/>
        <end position="85"/>
    </location>
</feature>
<comment type="caution">
    <text evidence="3">The sequence shown here is derived from an EMBL/GenBank/DDBJ whole genome shotgun (WGS) entry which is preliminary data.</text>
</comment>
<feature type="region of interest" description="Disordered" evidence="1">
    <location>
        <begin position="26"/>
        <end position="48"/>
    </location>
</feature>
<dbReference type="RefSeq" id="WP_071897234.1">
    <property type="nucleotide sequence ID" value="NZ_MPIN01000002.1"/>
</dbReference>
<evidence type="ECO:0000313" key="4">
    <source>
        <dbReference type="Proteomes" id="UP000182229"/>
    </source>
</evidence>
<dbReference type="EMBL" id="MPIN01000002">
    <property type="protein sequence ID" value="OJH40795.1"/>
    <property type="molecule type" value="Genomic_DNA"/>
</dbReference>
<feature type="signal peptide" evidence="2">
    <location>
        <begin position="1"/>
        <end position="20"/>
    </location>
</feature>
<evidence type="ECO:0000256" key="2">
    <source>
        <dbReference type="SAM" id="SignalP"/>
    </source>
</evidence>
<dbReference type="AlphaFoldDB" id="A0A1L9BEZ1"/>
<accession>A0A1L9BEZ1</accession>
<reference evidence="4" key="1">
    <citation type="submission" date="2016-11" db="EMBL/GenBank/DDBJ databases">
        <authorList>
            <person name="Shukria A."/>
            <person name="Stevens D.C."/>
        </authorList>
    </citation>
    <scope>NUCLEOTIDE SEQUENCE [LARGE SCALE GENOMIC DNA]</scope>
    <source>
        <strain evidence="4">Cbfe23</strain>
    </source>
</reference>
<keyword evidence="2" id="KW-0732">Signal</keyword>
<dbReference type="Proteomes" id="UP000182229">
    <property type="component" value="Unassembled WGS sequence"/>
</dbReference>